<reference evidence="3" key="1">
    <citation type="submission" date="2025-05" db="UniProtKB">
        <authorList>
            <consortium name="RefSeq"/>
        </authorList>
    </citation>
    <scope>NUCLEOTIDE SEQUENCE [LARGE SCALE GENOMIC DNA]</scope>
</reference>
<feature type="compositionally biased region" description="Polar residues" evidence="2">
    <location>
        <begin position="161"/>
        <end position="172"/>
    </location>
</feature>
<reference evidence="4" key="2">
    <citation type="submission" date="2025-08" db="UniProtKB">
        <authorList>
            <consortium name="RefSeq"/>
        </authorList>
    </citation>
    <scope>IDENTIFICATION</scope>
</reference>
<proteinExistence type="predicted"/>
<evidence type="ECO:0000313" key="4">
    <source>
        <dbReference type="RefSeq" id="XP_020654379.2"/>
    </source>
</evidence>
<evidence type="ECO:0000256" key="2">
    <source>
        <dbReference type="SAM" id="MobiDB-lite"/>
    </source>
</evidence>
<feature type="region of interest" description="Disordered" evidence="2">
    <location>
        <begin position="616"/>
        <end position="916"/>
    </location>
</feature>
<feature type="compositionally biased region" description="Basic and acidic residues" evidence="2">
    <location>
        <begin position="276"/>
        <end position="297"/>
    </location>
</feature>
<dbReference type="PANTHER" id="PTHR47528:SF1">
    <property type="entry name" value="PARALEMMIN-3"/>
    <property type="match status" value="1"/>
</dbReference>
<feature type="compositionally biased region" description="Basic and acidic residues" evidence="2">
    <location>
        <begin position="303"/>
        <end position="325"/>
    </location>
</feature>
<feature type="region of interest" description="Disordered" evidence="2">
    <location>
        <begin position="452"/>
        <end position="574"/>
    </location>
</feature>
<dbReference type="Pfam" id="PF03285">
    <property type="entry name" value="Paralemmin"/>
    <property type="match status" value="1"/>
</dbReference>
<evidence type="ECO:0000256" key="1">
    <source>
        <dbReference type="ARBA" id="ARBA00023054"/>
    </source>
</evidence>
<keyword evidence="1" id="KW-0175">Coiled coil</keyword>
<dbReference type="InterPro" id="IPR024149">
    <property type="entry name" value="Paralemmin-3"/>
</dbReference>
<feature type="compositionally biased region" description="Polar residues" evidence="2">
    <location>
        <begin position="560"/>
        <end position="574"/>
    </location>
</feature>
<dbReference type="RefSeq" id="XP_020654379.2">
    <property type="nucleotide sequence ID" value="XM_020798720.2"/>
</dbReference>
<protein>
    <submittedName>
        <fullName evidence="4">Paralemmin-3</fullName>
    </submittedName>
</protein>
<feature type="compositionally biased region" description="Polar residues" evidence="2">
    <location>
        <begin position="263"/>
        <end position="272"/>
    </location>
</feature>
<feature type="compositionally biased region" description="Basic and acidic residues" evidence="2">
    <location>
        <begin position="507"/>
        <end position="528"/>
    </location>
</feature>
<feature type="compositionally biased region" description="Low complexity" evidence="2">
    <location>
        <begin position="81"/>
        <end position="93"/>
    </location>
</feature>
<feature type="region of interest" description="Disordered" evidence="2">
    <location>
        <begin position="221"/>
        <end position="403"/>
    </location>
</feature>
<feature type="compositionally biased region" description="Polar residues" evidence="2">
    <location>
        <begin position="778"/>
        <end position="791"/>
    </location>
</feature>
<feature type="compositionally biased region" description="Polar residues" evidence="2">
    <location>
        <begin position="877"/>
        <end position="889"/>
    </location>
</feature>
<feature type="compositionally biased region" description="Polar residues" evidence="2">
    <location>
        <begin position="338"/>
        <end position="356"/>
    </location>
</feature>
<dbReference type="Proteomes" id="UP001652642">
    <property type="component" value="Chromosome 2"/>
</dbReference>
<accession>A0A6J0U828</accession>
<feature type="compositionally biased region" description="Basic and acidic residues" evidence="2">
    <location>
        <begin position="363"/>
        <end position="372"/>
    </location>
</feature>
<feature type="region of interest" description="Disordered" evidence="2">
    <location>
        <begin position="81"/>
        <end position="177"/>
    </location>
</feature>
<sequence>MAETSLFAQRLQAITERRRLRERILAIRRELEEERLRAQRLKRKSLRDRWLMEGMSAPTDDSNHMSSVWEANSRIQELEQDLSSLQSQMQQLDNPEQKSKESANAVKEALVTMSPPPPPPEGGSSTEPSLELAPVPPKRSVKEATEEKLQNGEMSGDGMSGVQTALQSQKPNEPSHHRKLAVEEMVIRDHLGQAVGSMDAVGQKQSSIGKEEELENNLLLGNGCEEGNRSGPFCDTSNEEKLPSAVEGQVDGGLGSRDGPEGQSPTSCNQEGPSEPLKDKAISLESSKEQADEELLKEVGLVEDGKKGLPEEGAMETERAQDLATDRTPAAELVVSGPQHQLNLQSLTNSPGTEATAQGEGGKGPEDLHEQPKPSFPDQNPPVDETKFPDSLEEIEVSLQNPIILSPSEQISHIQQDTKASLPNPISSFQETESQCLEAKVSLLLNQNPPTVLDQTIPPGESQGSLGAEISSLVQESPLDPSLPSLQDHFPSHEEQKPLQDAAASLEEAKLSLVEHDPPHVADEDHLDQIPTSLQEQSASLQPQSSAPPPDQLASLPEKTPSSLKETERSLQGSVALQVQEPSLVEAAGCVQDVTTSSAQEAGRVSLEEISVELQDQMATAPVTQHPSLPEADSRHPGQQRLSSVAEGEHLLLEETSASVQDPVPTGVEDQEPTSPQGESPSLPETGRLPAEQRETSPSSPTAPSLREADGSHPGQAPIPPGVEMPTPLQSQASPVREATDSPDKQIPQSVAEERPTLPDQHPSPNRAPSPALKDTAAVSNALSSSSQDPSAQPLLDKTATTEDQETEEGGSASLAPAAVPAGGSPDLLENVPSEQQPLLNEPKASAAPPDVSVGDQEPKPGVLKLQTAPGQEAPTYHTSSANTASSRQLRPHQGEGQDQGQSRRKQKSCQCCSVM</sequence>
<dbReference type="GeneID" id="110081742"/>
<dbReference type="InterPro" id="IPR004965">
    <property type="entry name" value="Paralemmin"/>
</dbReference>
<gene>
    <name evidence="4" type="primary">PALM3</name>
</gene>
<evidence type="ECO:0000313" key="3">
    <source>
        <dbReference type="Proteomes" id="UP001652642"/>
    </source>
</evidence>
<feature type="compositionally biased region" description="Low complexity" evidence="2">
    <location>
        <begin position="533"/>
        <end position="545"/>
    </location>
</feature>
<keyword evidence="3" id="KW-1185">Reference proteome</keyword>
<name>A0A6J0U828_9SAUR</name>
<organism evidence="3 4">
    <name type="scientific">Pogona vitticeps</name>
    <name type="common">central bearded dragon</name>
    <dbReference type="NCBI Taxonomy" id="103695"/>
    <lineage>
        <taxon>Eukaryota</taxon>
        <taxon>Metazoa</taxon>
        <taxon>Chordata</taxon>
        <taxon>Craniata</taxon>
        <taxon>Vertebrata</taxon>
        <taxon>Euteleostomi</taxon>
        <taxon>Lepidosauria</taxon>
        <taxon>Squamata</taxon>
        <taxon>Bifurcata</taxon>
        <taxon>Unidentata</taxon>
        <taxon>Episquamata</taxon>
        <taxon>Toxicofera</taxon>
        <taxon>Iguania</taxon>
        <taxon>Acrodonta</taxon>
        <taxon>Agamidae</taxon>
        <taxon>Amphibolurinae</taxon>
        <taxon>Pogona</taxon>
    </lineage>
</organism>
<dbReference type="PANTHER" id="PTHR47528">
    <property type="entry name" value="PARALEMMIN-3"/>
    <property type="match status" value="1"/>
</dbReference>
<feature type="compositionally biased region" description="Basic and acidic residues" evidence="2">
    <location>
        <begin position="140"/>
        <end position="150"/>
    </location>
</feature>